<keyword evidence="2 7" id="KW-0378">Hydrolase</keyword>
<dbReference type="InterPro" id="IPR035892">
    <property type="entry name" value="C2_domain_sf"/>
</dbReference>
<evidence type="ECO:0000313" key="12">
    <source>
        <dbReference type="Proteomes" id="UP001271007"/>
    </source>
</evidence>
<evidence type="ECO:0000259" key="9">
    <source>
        <dbReference type="PROSITE" id="PS50004"/>
    </source>
</evidence>
<dbReference type="Gene3D" id="3.20.20.190">
    <property type="entry name" value="Phosphatidylinositol (PI) phosphodiesterase"/>
    <property type="match status" value="1"/>
</dbReference>
<comment type="caution">
    <text evidence="11">The sequence shown here is derived from an EMBL/GenBank/DDBJ whole genome shotgun (WGS) entry which is preliminary data.</text>
</comment>
<keyword evidence="12" id="KW-1185">Reference proteome</keyword>
<evidence type="ECO:0000256" key="5">
    <source>
        <dbReference type="ARBA" id="ARBA00023224"/>
    </source>
</evidence>
<dbReference type="SMART" id="SM00149">
    <property type="entry name" value="PLCYc"/>
    <property type="match status" value="1"/>
</dbReference>
<evidence type="ECO:0000256" key="2">
    <source>
        <dbReference type="ARBA" id="ARBA00022801"/>
    </source>
</evidence>
<feature type="compositionally biased region" description="Polar residues" evidence="8">
    <location>
        <begin position="1"/>
        <end position="10"/>
    </location>
</feature>
<dbReference type="PANTHER" id="PTHR10336:SF169">
    <property type="entry name" value="PHOSPHOINOSITIDE PHOSPHOLIPASE C"/>
    <property type="match status" value="1"/>
</dbReference>
<organism evidence="11 12">
    <name type="scientific">Extremus antarcticus</name>
    <dbReference type="NCBI Taxonomy" id="702011"/>
    <lineage>
        <taxon>Eukaryota</taxon>
        <taxon>Fungi</taxon>
        <taxon>Dikarya</taxon>
        <taxon>Ascomycota</taxon>
        <taxon>Pezizomycotina</taxon>
        <taxon>Dothideomycetes</taxon>
        <taxon>Dothideomycetidae</taxon>
        <taxon>Mycosphaerellales</taxon>
        <taxon>Extremaceae</taxon>
        <taxon>Extremus</taxon>
    </lineage>
</organism>
<dbReference type="EMBL" id="JAWDJX010000024">
    <property type="protein sequence ID" value="KAK3051704.1"/>
    <property type="molecule type" value="Genomic_DNA"/>
</dbReference>
<keyword evidence="4 7" id="KW-0443">Lipid metabolism</keyword>
<dbReference type="PROSITE" id="PS50004">
    <property type="entry name" value="C2"/>
    <property type="match status" value="1"/>
</dbReference>
<dbReference type="GO" id="GO:0048015">
    <property type="term" value="P:phosphatidylinositol-mediated signaling"/>
    <property type="evidence" value="ECO:0007669"/>
    <property type="project" value="TreeGrafter"/>
</dbReference>
<dbReference type="GO" id="GO:0004435">
    <property type="term" value="F:phosphatidylinositol-4,5-bisphosphate phospholipase C activity"/>
    <property type="evidence" value="ECO:0007669"/>
    <property type="project" value="UniProtKB-EC"/>
</dbReference>
<dbReference type="SUPFAM" id="SSF51695">
    <property type="entry name" value="PLC-like phosphodiesterases"/>
    <property type="match status" value="1"/>
</dbReference>
<dbReference type="InterPro" id="IPR000008">
    <property type="entry name" value="C2_dom"/>
</dbReference>
<dbReference type="PROSITE" id="PS50008">
    <property type="entry name" value="PIPLC_Y_DOMAIN"/>
    <property type="match status" value="1"/>
</dbReference>
<dbReference type="PROSITE" id="PS50007">
    <property type="entry name" value="PIPLC_X_DOMAIN"/>
    <property type="match status" value="1"/>
</dbReference>
<dbReference type="EC" id="3.1.4.11" evidence="7"/>
<dbReference type="InterPro" id="IPR017946">
    <property type="entry name" value="PLC-like_Pdiesterase_TIM-brl"/>
</dbReference>
<dbReference type="PANTHER" id="PTHR10336">
    <property type="entry name" value="PHOSPHOINOSITIDE-SPECIFIC PHOSPHOLIPASE C FAMILY PROTEIN"/>
    <property type="match status" value="1"/>
</dbReference>
<dbReference type="InterPro" id="IPR001192">
    <property type="entry name" value="PI-PLC_fam"/>
</dbReference>
<evidence type="ECO:0000256" key="6">
    <source>
        <dbReference type="ARBA" id="ARBA00059664"/>
    </source>
</evidence>
<feature type="compositionally biased region" description="Acidic residues" evidence="8">
    <location>
        <begin position="272"/>
        <end position="285"/>
    </location>
</feature>
<feature type="domain" description="PI-PLC Y-box" evidence="10">
    <location>
        <begin position="309"/>
        <end position="426"/>
    </location>
</feature>
<evidence type="ECO:0000256" key="1">
    <source>
        <dbReference type="ARBA" id="ARBA00001195"/>
    </source>
</evidence>
<keyword evidence="3 7" id="KW-0442">Lipid degradation</keyword>
<comment type="catalytic activity">
    <reaction evidence="1 7">
        <text>a 1,2-diacyl-sn-glycero-3-phospho-(1D-myo-inositol-4,5-bisphosphate) + H2O = 1D-myo-inositol 1,4,5-trisphosphate + a 1,2-diacyl-sn-glycerol + H(+)</text>
        <dbReference type="Rhea" id="RHEA:33179"/>
        <dbReference type="ChEBI" id="CHEBI:15377"/>
        <dbReference type="ChEBI" id="CHEBI:15378"/>
        <dbReference type="ChEBI" id="CHEBI:17815"/>
        <dbReference type="ChEBI" id="CHEBI:58456"/>
        <dbReference type="ChEBI" id="CHEBI:203600"/>
        <dbReference type="EC" id="3.1.4.11"/>
    </reaction>
</comment>
<dbReference type="Pfam" id="PF00168">
    <property type="entry name" value="C2"/>
    <property type="match status" value="1"/>
</dbReference>
<dbReference type="CDD" id="cd00275">
    <property type="entry name" value="C2_PLC_like"/>
    <property type="match status" value="1"/>
</dbReference>
<reference evidence="11" key="1">
    <citation type="submission" date="2023-04" db="EMBL/GenBank/DDBJ databases">
        <title>Black Yeasts Isolated from many extreme environments.</title>
        <authorList>
            <person name="Coleine C."/>
            <person name="Stajich J.E."/>
            <person name="Selbmann L."/>
        </authorList>
    </citation>
    <scope>NUCLEOTIDE SEQUENCE</scope>
    <source>
        <strain evidence="11">CCFEE 5312</strain>
    </source>
</reference>
<keyword evidence="5" id="KW-0807">Transducer</keyword>
<feature type="domain" description="C2" evidence="9">
    <location>
        <begin position="421"/>
        <end position="562"/>
    </location>
</feature>
<feature type="region of interest" description="Disordered" evidence="8">
    <location>
        <begin position="272"/>
        <end position="301"/>
    </location>
</feature>
<dbReference type="Proteomes" id="UP001271007">
    <property type="component" value="Unassembled WGS sequence"/>
</dbReference>
<evidence type="ECO:0000256" key="7">
    <source>
        <dbReference type="RuleBase" id="RU361133"/>
    </source>
</evidence>
<proteinExistence type="predicted"/>
<dbReference type="CDD" id="cd08598">
    <property type="entry name" value="PI-PLC1c_yeast"/>
    <property type="match status" value="1"/>
</dbReference>
<gene>
    <name evidence="11" type="ORF">LTR09_007004</name>
</gene>
<evidence type="ECO:0000259" key="10">
    <source>
        <dbReference type="PROSITE" id="PS50008"/>
    </source>
</evidence>
<dbReference type="InterPro" id="IPR000909">
    <property type="entry name" value="PLipase_C_PInositol-sp_X_dom"/>
</dbReference>
<evidence type="ECO:0000313" key="11">
    <source>
        <dbReference type="EMBL" id="KAK3051704.1"/>
    </source>
</evidence>
<dbReference type="AlphaFoldDB" id="A0AAJ0DDE2"/>
<dbReference type="GO" id="GO:0051209">
    <property type="term" value="P:release of sequestered calcium ion into cytosol"/>
    <property type="evidence" value="ECO:0007669"/>
    <property type="project" value="TreeGrafter"/>
</dbReference>
<sequence>MASAVTSSLAKLNPFGSKGGKEDNDEKGETIGIESVAGGGHAARKSKITKDQLKVSKALRSFLVHEGVLSEQDAGLEADKPTAAIRELLDQPHIRVPRELVDRSRPLAEYFISSSHNTYLTAHQLYGEADPVAYRIALSTGSRCVEIDAWDNDDDKHEPKVTHGFTLASNVPFRRVCEVMRDVVDKEAAEGVAESGYAAAPIMLSLENHCSADGQLRLAQIMREVWGDRLLSKRVRDRGTGEERGSGEQVTLAEMGSKLAVIVEYYFPNQDVESDSEDDEQEGEAEAQAREKYKKQKKEAPKEGIIPELAELGVYAQSVKPRDQSWLEGELVEGPHDHLINVSESGLRSFMQKLSANISKHNAKHLMRVYPKGTRISSQNLHPVPFWGVGAQVCALNWQTFDAAMQLNEALFAGTDGYVLKPAGLRSGGSGKLGVGKKKKLHLRVAGATDVPIPEDREGKDIKPYVTCTLHHPNDLANEPPKKKTAGYKQHKLGVIHRGLNPPNKNPVYDETLEWEYEDNELTFLRILIKSDDSFAKNPVFAVAAVRLSYVVQGWTFIRMLDLKGRETHCTLLVKFDFEDVL</sequence>
<dbReference type="Pfam" id="PF00387">
    <property type="entry name" value="PI-PLC-Y"/>
    <property type="match status" value="1"/>
</dbReference>
<evidence type="ECO:0000256" key="8">
    <source>
        <dbReference type="SAM" id="MobiDB-lite"/>
    </source>
</evidence>
<dbReference type="PRINTS" id="PR00390">
    <property type="entry name" value="PHPHLIPASEC"/>
</dbReference>
<dbReference type="FunFam" id="3.20.20.190:FF:000039">
    <property type="entry name" value="Phosphoinositide phospholipase C"/>
    <property type="match status" value="1"/>
</dbReference>
<feature type="region of interest" description="Disordered" evidence="8">
    <location>
        <begin position="1"/>
        <end position="38"/>
    </location>
</feature>
<dbReference type="GO" id="GO:0016042">
    <property type="term" value="P:lipid catabolic process"/>
    <property type="evidence" value="ECO:0007669"/>
    <property type="project" value="UniProtKB-KW"/>
</dbReference>
<evidence type="ECO:0000256" key="4">
    <source>
        <dbReference type="ARBA" id="ARBA00023098"/>
    </source>
</evidence>
<dbReference type="InterPro" id="IPR001711">
    <property type="entry name" value="PLipase_C_Pinositol-sp_Y"/>
</dbReference>
<dbReference type="Pfam" id="PF00388">
    <property type="entry name" value="PI-PLC-X"/>
    <property type="match status" value="1"/>
</dbReference>
<feature type="compositionally biased region" description="Basic and acidic residues" evidence="8">
    <location>
        <begin position="19"/>
        <end position="29"/>
    </location>
</feature>
<protein>
    <recommendedName>
        <fullName evidence="7">Phosphoinositide phospholipase C</fullName>
        <ecNumber evidence="7">3.1.4.11</ecNumber>
    </recommendedName>
</protein>
<evidence type="ECO:0000256" key="3">
    <source>
        <dbReference type="ARBA" id="ARBA00022963"/>
    </source>
</evidence>
<dbReference type="SMART" id="SM00148">
    <property type="entry name" value="PLCXc"/>
    <property type="match status" value="1"/>
</dbReference>
<accession>A0AAJ0DDE2</accession>
<comment type="function">
    <text evidence="6">The production of the second messenger molecules diacylglycerol (DAG) and inositol 1,4,5-trisphosphate (IP3) is mediated by activated phosphatidylinositol-specific phospholipase C enzymes.</text>
</comment>
<name>A0AAJ0DDE2_9PEZI</name>
<dbReference type="SUPFAM" id="SSF49562">
    <property type="entry name" value="C2 domain (Calcium/lipid-binding domain, CaLB)"/>
    <property type="match status" value="1"/>
</dbReference>
<dbReference type="Gene3D" id="2.60.40.150">
    <property type="entry name" value="C2 domain"/>
    <property type="match status" value="1"/>
</dbReference>